<reference evidence="17" key="1">
    <citation type="journal article" date="2014" name="Int. J. Syst. Evol. Microbiol.">
        <title>Complete genome of a new Firmicutes species belonging to the dominant human colonic microbiota ('Ruminococcus bicirculans') reveals two chromosomes and a selective capacity to utilize plant glucans.</title>
        <authorList>
            <consortium name="NISC Comparative Sequencing Program"/>
            <person name="Wegmann U."/>
            <person name="Louis P."/>
            <person name="Goesmann A."/>
            <person name="Henrissat B."/>
            <person name="Duncan S.H."/>
            <person name="Flint H.J."/>
        </authorList>
    </citation>
    <scope>NUCLEOTIDE SEQUENCE</scope>
    <source>
        <strain evidence="17">NBRC 103408</strain>
    </source>
</reference>
<keyword evidence="8" id="KW-0816">Tricarboxylic acid cycle</keyword>
<keyword evidence="15 16" id="KW-0472">Membrane</keyword>
<dbReference type="InterPro" id="IPR014312">
    <property type="entry name" value="Succ_DH_anchor"/>
</dbReference>
<comment type="subcellular location">
    <subcellularLocation>
        <location evidence="3">Membrane</location>
        <topology evidence="3">Multi-pass membrane protein</topology>
    </subcellularLocation>
</comment>
<keyword evidence="9" id="KW-0349">Heme</keyword>
<evidence type="ECO:0000256" key="15">
    <source>
        <dbReference type="ARBA" id="ARBA00023136"/>
    </source>
</evidence>
<keyword evidence="11" id="KW-0479">Metal-binding</keyword>
<gene>
    <name evidence="17" type="primary">sdhD</name>
    <name evidence="17" type="ORF">GCM10007924_30660</name>
</gene>
<feature type="transmembrane region" description="Helical" evidence="16">
    <location>
        <begin position="28"/>
        <end position="50"/>
    </location>
</feature>
<dbReference type="Pfam" id="PF01127">
    <property type="entry name" value="Sdh_cyt"/>
    <property type="match status" value="1"/>
</dbReference>
<evidence type="ECO:0000256" key="10">
    <source>
        <dbReference type="ARBA" id="ARBA00022692"/>
    </source>
</evidence>
<evidence type="ECO:0000256" key="9">
    <source>
        <dbReference type="ARBA" id="ARBA00022617"/>
    </source>
</evidence>
<dbReference type="Proteomes" id="UP001161409">
    <property type="component" value="Unassembled WGS sequence"/>
</dbReference>
<protein>
    <recommendedName>
        <fullName evidence="6">Succinate dehydrogenase hydrophobic membrane anchor subunit</fullName>
    </recommendedName>
</protein>
<evidence type="ECO:0000256" key="16">
    <source>
        <dbReference type="SAM" id="Phobius"/>
    </source>
</evidence>
<comment type="cofactor">
    <cofactor evidence="1">
        <name>heme</name>
        <dbReference type="ChEBI" id="CHEBI:30413"/>
    </cofactor>
</comment>
<comment type="caution">
    <text evidence="17">The sequence shown here is derived from an EMBL/GenBank/DDBJ whole genome shotgun (WGS) entry which is preliminary data.</text>
</comment>
<feature type="transmembrane region" description="Helical" evidence="16">
    <location>
        <begin position="57"/>
        <end position="79"/>
    </location>
</feature>
<evidence type="ECO:0000256" key="7">
    <source>
        <dbReference type="ARBA" id="ARBA00022448"/>
    </source>
</evidence>
<evidence type="ECO:0000256" key="8">
    <source>
        <dbReference type="ARBA" id="ARBA00022532"/>
    </source>
</evidence>
<dbReference type="NCBIfam" id="TIGR02968">
    <property type="entry name" value="succ_dehyd_anc"/>
    <property type="match status" value="1"/>
</dbReference>
<evidence type="ECO:0000256" key="4">
    <source>
        <dbReference type="ARBA" id="ARBA00005163"/>
    </source>
</evidence>
<name>A0ABQ5U7F5_9PROT</name>
<evidence type="ECO:0000256" key="14">
    <source>
        <dbReference type="ARBA" id="ARBA00023004"/>
    </source>
</evidence>
<accession>A0ABQ5U7F5</accession>
<keyword evidence="13 16" id="KW-1133">Transmembrane helix</keyword>
<evidence type="ECO:0000256" key="1">
    <source>
        <dbReference type="ARBA" id="ARBA00001971"/>
    </source>
</evidence>
<dbReference type="RefSeq" id="WP_169562022.1">
    <property type="nucleotide sequence ID" value="NZ_BSNF01000010.1"/>
</dbReference>
<dbReference type="Gene3D" id="1.20.1300.10">
    <property type="entry name" value="Fumarate reductase/succinate dehydrogenase, transmembrane subunit"/>
    <property type="match status" value="1"/>
</dbReference>
<keyword evidence="18" id="KW-1185">Reference proteome</keyword>
<keyword evidence="7" id="KW-0813">Transport</keyword>
<feature type="transmembrane region" description="Helical" evidence="16">
    <location>
        <begin position="99"/>
        <end position="124"/>
    </location>
</feature>
<sequence>MSMRTPLKNVRSLGSAKDGTTHWWHQKVTAVALIPLFVVALAYVISLVGADYERVRYVLSLPFTSLILLLLIGITFYHLKLGLQVVIEDYIHSEIKKVVLLMLNSFFCAIVGLAAALAVLKLAFGG</sequence>
<evidence type="ECO:0000256" key="12">
    <source>
        <dbReference type="ARBA" id="ARBA00022982"/>
    </source>
</evidence>
<dbReference type="CDD" id="cd03495">
    <property type="entry name" value="SQR_TypeC_SdhD_like"/>
    <property type="match status" value="1"/>
</dbReference>
<evidence type="ECO:0000256" key="5">
    <source>
        <dbReference type="ARBA" id="ARBA00011558"/>
    </source>
</evidence>
<dbReference type="SUPFAM" id="SSF81343">
    <property type="entry name" value="Fumarate reductase respiratory complex transmembrane subunits"/>
    <property type="match status" value="1"/>
</dbReference>
<comment type="subunit">
    <text evidence="5">Part of an enzyme complex containing four subunits: a flavoprotein, an iron-sulfur protein, plus two membrane-anchoring proteins, SdhC and SdhD.</text>
</comment>
<comment type="pathway">
    <text evidence="4">Carbohydrate metabolism; tricarboxylic acid cycle.</text>
</comment>
<comment type="function">
    <text evidence="2">Membrane-anchoring subunit of succinate dehydrogenase (SDH).</text>
</comment>
<dbReference type="InterPro" id="IPR034804">
    <property type="entry name" value="SQR/QFR_C/D"/>
</dbReference>
<keyword evidence="10 16" id="KW-0812">Transmembrane</keyword>
<evidence type="ECO:0000256" key="2">
    <source>
        <dbReference type="ARBA" id="ARBA00004050"/>
    </source>
</evidence>
<evidence type="ECO:0000313" key="18">
    <source>
        <dbReference type="Proteomes" id="UP001161409"/>
    </source>
</evidence>
<dbReference type="EMBL" id="BSNF01000010">
    <property type="protein sequence ID" value="GLQ07844.1"/>
    <property type="molecule type" value="Genomic_DNA"/>
</dbReference>
<keyword evidence="14" id="KW-0408">Iron</keyword>
<evidence type="ECO:0000256" key="13">
    <source>
        <dbReference type="ARBA" id="ARBA00022989"/>
    </source>
</evidence>
<proteinExistence type="predicted"/>
<evidence type="ECO:0000256" key="11">
    <source>
        <dbReference type="ARBA" id="ARBA00022723"/>
    </source>
</evidence>
<dbReference type="InterPro" id="IPR000701">
    <property type="entry name" value="SuccDH_FuR_B_TM-su"/>
</dbReference>
<evidence type="ECO:0000313" key="17">
    <source>
        <dbReference type="EMBL" id="GLQ07844.1"/>
    </source>
</evidence>
<organism evidence="17 18">
    <name type="scientific">Sneathiella chinensis</name>
    <dbReference type="NCBI Taxonomy" id="349750"/>
    <lineage>
        <taxon>Bacteria</taxon>
        <taxon>Pseudomonadati</taxon>
        <taxon>Pseudomonadota</taxon>
        <taxon>Alphaproteobacteria</taxon>
        <taxon>Sneathiellales</taxon>
        <taxon>Sneathiellaceae</taxon>
        <taxon>Sneathiella</taxon>
    </lineage>
</organism>
<evidence type="ECO:0000256" key="6">
    <source>
        <dbReference type="ARBA" id="ARBA00019425"/>
    </source>
</evidence>
<evidence type="ECO:0000256" key="3">
    <source>
        <dbReference type="ARBA" id="ARBA00004141"/>
    </source>
</evidence>
<reference evidence="17" key="2">
    <citation type="submission" date="2023-01" db="EMBL/GenBank/DDBJ databases">
        <title>Draft genome sequence of Sneathiella chinensis strain NBRC 103408.</title>
        <authorList>
            <person name="Sun Q."/>
            <person name="Mori K."/>
        </authorList>
    </citation>
    <scope>NUCLEOTIDE SEQUENCE</scope>
    <source>
        <strain evidence="17">NBRC 103408</strain>
    </source>
</reference>
<keyword evidence="12" id="KW-0249">Electron transport</keyword>